<feature type="region of interest" description="Disordered" evidence="1">
    <location>
        <begin position="271"/>
        <end position="315"/>
    </location>
</feature>
<evidence type="ECO:0000313" key="3">
    <source>
        <dbReference type="Proteomes" id="UP000275267"/>
    </source>
</evidence>
<proteinExistence type="predicted"/>
<evidence type="ECO:0000256" key="1">
    <source>
        <dbReference type="SAM" id="MobiDB-lite"/>
    </source>
</evidence>
<keyword evidence="3" id="KW-1185">Reference proteome</keyword>
<name>A0A3L6R2L6_PANMI</name>
<sequence>MNHRSKREVAPPPQTSSGSADAPGCIDGTMSASLQTRGAIPPPIGAQTAWWNGPMLQTNSFGSAPVDCALDLPSPGGYLNYFQTGRQPFIPPHVSMPPPWPPTAPMTNSGTKHATSKSKAKAVINIDDGDDVRTAKRLTWEPDEDSRLVSAWLFHSNDPINGNCKKNESYWADVVELYNNTTPVNRKREVKHLKDRWQKIKKLVAFFCASWMKATSIYTSGYSDDQLRDMALQFYLDDYKEGPFALVHCWKVLRDEPKWHAILEEADKSKKRSLDDGDTVTQEDIGEKERPMGRNGAKKQCNGKGKYKDGDPSLHEDMKNYMDIQAAASKRHEEFI</sequence>
<dbReference type="PANTHER" id="PTHR45224:SF15">
    <property type="entry name" value="OS10G0563100 PROTEIN"/>
    <property type="match status" value="1"/>
</dbReference>
<evidence type="ECO:0000313" key="2">
    <source>
        <dbReference type="EMBL" id="RLM93266.1"/>
    </source>
</evidence>
<dbReference type="AlphaFoldDB" id="A0A3L6R2L6"/>
<protein>
    <submittedName>
        <fullName evidence="2">Uncharacterized protein</fullName>
    </submittedName>
</protein>
<gene>
    <name evidence="2" type="ORF">C2845_PM08G20560</name>
</gene>
<dbReference type="EMBL" id="PQIB02000010">
    <property type="protein sequence ID" value="RLM93266.1"/>
    <property type="molecule type" value="Genomic_DNA"/>
</dbReference>
<dbReference type="Proteomes" id="UP000275267">
    <property type="component" value="Unassembled WGS sequence"/>
</dbReference>
<dbReference type="PANTHER" id="PTHR45224">
    <property type="entry name" value="OS01G0527900 PROTEIN-RELATED"/>
    <property type="match status" value="1"/>
</dbReference>
<reference evidence="3" key="1">
    <citation type="journal article" date="2019" name="Nat. Commun.">
        <title>The genome of broomcorn millet.</title>
        <authorList>
            <person name="Zou C."/>
            <person name="Miki D."/>
            <person name="Li D."/>
            <person name="Tang Q."/>
            <person name="Xiao L."/>
            <person name="Rajput S."/>
            <person name="Deng P."/>
            <person name="Jia W."/>
            <person name="Huang R."/>
            <person name="Zhang M."/>
            <person name="Sun Y."/>
            <person name="Hu J."/>
            <person name="Fu X."/>
            <person name="Schnable P.S."/>
            <person name="Li F."/>
            <person name="Zhang H."/>
            <person name="Feng B."/>
            <person name="Zhu X."/>
            <person name="Liu R."/>
            <person name="Schnable J.C."/>
            <person name="Zhu J.-K."/>
            <person name="Zhang H."/>
        </authorList>
    </citation>
    <scope>NUCLEOTIDE SEQUENCE [LARGE SCALE GENOMIC DNA]</scope>
</reference>
<dbReference type="OrthoDB" id="589878at2759"/>
<comment type="caution">
    <text evidence="2">The sequence shown here is derived from an EMBL/GenBank/DDBJ whole genome shotgun (WGS) entry which is preliminary data.</text>
</comment>
<feature type="compositionally biased region" description="Basic and acidic residues" evidence="1">
    <location>
        <begin position="306"/>
        <end position="315"/>
    </location>
</feature>
<feature type="region of interest" description="Disordered" evidence="1">
    <location>
        <begin position="1"/>
        <end position="30"/>
    </location>
</feature>
<accession>A0A3L6R2L6</accession>
<organism evidence="2 3">
    <name type="scientific">Panicum miliaceum</name>
    <name type="common">Proso millet</name>
    <name type="synonym">Broomcorn millet</name>
    <dbReference type="NCBI Taxonomy" id="4540"/>
    <lineage>
        <taxon>Eukaryota</taxon>
        <taxon>Viridiplantae</taxon>
        <taxon>Streptophyta</taxon>
        <taxon>Embryophyta</taxon>
        <taxon>Tracheophyta</taxon>
        <taxon>Spermatophyta</taxon>
        <taxon>Magnoliopsida</taxon>
        <taxon>Liliopsida</taxon>
        <taxon>Poales</taxon>
        <taxon>Poaceae</taxon>
        <taxon>PACMAD clade</taxon>
        <taxon>Panicoideae</taxon>
        <taxon>Panicodae</taxon>
        <taxon>Paniceae</taxon>
        <taxon>Panicinae</taxon>
        <taxon>Panicum</taxon>
        <taxon>Panicum sect. Panicum</taxon>
    </lineage>
</organism>